<dbReference type="EMBL" id="CAACVR010000023">
    <property type="protein sequence ID" value="VEU22316.1"/>
    <property type="molecule type" value="Genomic_DNA"/>
</dbReference>
<accession>A0A448YN55</accession>
<dbReference type="Proteomes" id="UP000290900">
    <property type="component" value="Unassembled WGS sequence"/>
</dbReference>
<dbReference type="InterPro" id="IPR001611">
    <property type="entry name" value="Leu-rich_rpt"/>
</dbReference>
<evidence type="ECO:0000256" key="5">
    <source>
        <dbReference type="ARBA" id="ARBA00024196"/>
    </source>
</evidence>
<keyword evidence="2" id="KW-0433">Leucine-rich repeat</keyword>
<proteinExistence type="inferred from homology"/>
<keyword evidence="3" id="KW-0677">Repeat</keyword>
<evidence type="ECO:0000256" key="6">
    <source>
        <dbReference type="ARBA" id="ARBA00024238"/>
    </source>
</evidence>
<dbReference type="GO" id="GO:0000398">
    <property type="term" value="P:mRNA splicing, via spliceosome"/>
    <property type="evidence" value="ECO:0007669"/>
    <property type="project" value="InterPro"/>
</dbReference>
<gene>
    <name evidence="8" type="ORF">BRENAR_LOCUS3047</name>
</gene>
<sequence length="233" mass="26890">MVIDAPSFINPVGERMLSLRSLQLSDITSLSTLNQADIFECIDLTDNDLIIVPKLPKLHRLKTLLLGRNRVRLFDDSFGSELHNLETLSLVNNFIRTAKDLENLASLQQLRDLYLTGNPVTKLKNYRLWCVWRFPNLKVLDFEKVKDTERKKAKELFGSLEKPSELVDEILTGEGEVEHIDEKENISKKDIEIKSNIQRLSKEQKEDLKKELASAEKLVDIERIQGILERGYM</sequence>
<evidence type="ECO:0000256" key="4">
    <source>
        <dbReference type="ARBA" id="ARBA00023242"/>
    </source>
</evidence>
<dbReference type="STRING" id="13370.A0A448YN55"/>
<protein>
    <recommendedName>
        <fullName evidence="6">U2 small nuclear ribonucleoprotein A'</fullName>
    </recommendedName>
</protein>
<keyword evidence="4" id="KW-0539">Nucleus</keyword>
<keyword evidence="9" id="KW-1185">Reference proteome</keyword>
<dbReference type="Gene3D" id="3.80.10.10">
    <property type="entry name" value="Ribonuclease Inhibitor"/>
    <property type="match status" value="1"/>
</dbReference>
<evidence type="ECO:0000256" key="7">
    <source>
        <dbReference type="SAM" id="Coils"/>
    </source>
</evidence>
<comment type="subcellular location">
    <subcellularLocation>
        <location evidence="1">Nucleus</location>
    </subcellularLocation>
</comment>
<evidence type="ECO:0000256" key="1">
    <source>
        <dbReference type="ARBA" id="ARBA00004123"/>
    </source>
</evidence>
<evidence type="ECO:0000256" key="2">
    <source>
        <dbReference type="ARBA" id="ARBA00022614"/>
    </source>
</evidence>
<evidence type="ECO:0000256" key="3">
    <source>
        <dbReference type="ARBA" id="ARBA00022737"/>
    </source>
</evidence>
<dbReference type="GO" id="GO:0030620">
    <property type="term" value="F:U2 snRNA binding"/>
    <property type="evidence" value="ECO:0007669"/>
    <property type="project" value="InterPro"/>
</dbReference>
<comment type="similarity">
    <text evidence="5">Belongs to the U2 small nuclear ribonucleoprotein A family.</text>
</comment>
<dbReference type="SUPFAM" id="SSF52058">
    <property type="entry name" value="L domain-like"/>
    <property type="match status" value="1"/>
</dbReference>
<dbReference type="SMART" id="SM00365">
    <property type="entry name" value="LRR_SD22"/>
    <property type="match status" value="2"/>
</dbReference>
<organism evidence="8 9">
    <name type="scientific">Brettanomyces naardenensis</name>
    <name type="common">Yeast</name>
    <dbReference type="NCBI Taxonomy" id="13370"/>
    <lineage>
        <taxon>Eukaryota</taxon>
        <taxon>Fungi</taxon>
        <taxon>Dikarya</taxon>
        <taxon>Ascomycota</taxon>
        <taxon>Saccharomycotina</taxon>
        <taxon>Pichiomycetes</taxon>
        <taxon>Pichiales</taxon>
        <taxon>Pichiaceae</taxon>
        <taxon>Brettanomyces</taxon>
    </lineage>
</organism>
<dbReference type="InterPro" id="IPR032675">
    <property type="entry name" value="LRR_dom_sf"/>
</dbReference>
<dbReference type="GO" id="GO:0005686">
    <property type="term" value="C:U2 snRNP"/>
    <property type="evidence" value="ECO:0007669"/>
    <property type="project" value="TreeGrafter"/>
</dbReference>
<reference evidence="8 9" key="1">
    <citation type="submission" date="2018-12" db="EMBL/GenBank/DDBJ databases">
        <authorList>
            <person name="Tiukova I."/>
            <person name="Dainat J."/>
        </authorList>
    </citation>
    <scope>NUCLEOTIDE SEQUENCE [LARGE SCALE GENOMIC DNA]</scope>
</reference>
<dbReference type="PANTHER" id="PTHR10552">
    <property type="entry name" value="U2 SMALL NUCLEAR RIBONUCLEOPROTEIN A"/>
    <property type="match status" value="1"/>
</dbReference>
<dbReference type="AlphaFoldDB" id="A0A448YN55"/>
<keyword evidence="7" id="KW-0175">Coiled coil</keyword>
<dbReference type="Pfam" id="PF14580">
    <property type="entry name" value="LRR_9"/>
    <property type="match status" value="1"/>
</dbReference>
<dbReference type="PROSITE" id="PS51450">
    <property type="entry name" value="LRR"/>
    <property type="match status" value="1"/>
</dbReference>
<dbReference type="FunCoup" id="A0A448YN55">
    <property type="interactions" value="1274"/>
</dbReference>
<feature type="coiled-coil region" evidence="7">
    <location>
        <begin position="198"/>
        <end position="225"/>
    </location>
</feature>
<dbReference type="InParanoid" id="A0A448YN55"/>
<dbReference type="PANTHER" id="PTHR10552:SF6">
    <property type="entry name" value="U2 SMALL NUCLEAR RIBONUCLEOPROTEIN A"/>
    <property type="match status" value="1"/>
</dbReference>
<name>A0A448YN55_BRENA</name>
<evidence type="ECO:0000313" key="9">
    <source>
        <dbReference type="Proteomes" id="UP000290900"/>
    </source>
</evidence>
<evidence type="ECO:0000313" key="8">
    <source>
        <dbReference type="EMBL" id="VEU22316.1"/>
    </source>
</evidence>
<dbReference type="InterPro" id="IPR044640">
    <property type="entry name" value="RU2A"/>
</dbReference>
<dbReference type="OrthoDB" id="433501at2759"/>